<evidence type="ECO:0000256" key="1">
    <source>
        <dbReference type="ARBA" id="ARBA00022491"/>
    </source>
</evidence>
<dbReference type="InterPro" id="IPR050109">
    <property type="entry name" value="HTH-type_TetR-like_transc_reg"/>
</dbReference>
<dbReference type="KEGG" id="mste:MSTE_03167"/>
<feature type="DNA-binding region" description="H-T-H motif" evidence="5">
    <location>
        <begin position="38"/>
        <end position="57"/>
    </location>
</feature>
<evidence type="ECO:0000259" key="6">
    <source>
        <dbReference type="PROSITE" id="PS50977"/>
    </source>
</evidence>
<evidence type="ECO:0000256" key="3">
    <source>
        <dbReference type="ARBA" id="ARBA00023125"/>
    </source>
</evidence>
<dbReference type="PROSITE" id="PS50977">
    <property type="entry name" value="HTH_TETR_2"/>
    <property type="match status" value="1"/>
</dbReference>
<accession>A0A1Z4EZY6</accession>
<keyword evidence="4" id="KW-0804">Transcription</keyword>
<evidence type="ECO:0000313" key="8">
    <source>
        <dbReference type="Proteomes" id="UP000217954"/>
    </source>
</evidence>
<dbReference type="InterPro" id="IPR036271">
    <property type="entry name" value="Tet_transcr_reg_TetR-rel_C_sf"/>
</dbReference>
<evidence type="ECO:0000313" key="7">
    <source>
        <dbReference type="EMBL" id="BAX98472.1"/>
    </source>
</evidence>
<gene>
    <name evidence="7" type="ORF">MSTE_03167</name>
</gene>
<evidence type="ECO:0000256" key="4">
    <source>
        <dbReference type="ARBA" id="ARBA00023163"/>
    </source>
</evidence>
<organism evidence="7 8">
    <name type="scientific">[Mycobacterium] stephanolepidis</name>
    <dbReference type="NCBI Taxonomy" id="1520670"/>
    <lineage>
        <taxon>Bacteria</taxon>
        <taxon>Bacillati</taxon>
        <taxon>Actinomycetota</taxon>
        <taxon>Actinomycetes</taxon>
        <taxon>Mycobacteriales</taxon>
        <taxon>Mycobacteriaceae</taxon>
        <taxon>Mycobacteroides</taxon>
    </lineage>
</organism>
<keyword evidence="2" id="KW-0805">Transcription regulation</keyword>
<evidence type="ECO:0000256" key="5">
    <source>
        <dbReference type="PROSITE-ProRule" id="PRU00335"/>
    </source>
</evidence>
<keyword evidence="3 5" id="KW-0238">DNA-binding</keyword>
<proteinExistence type="predicted"/>
<dbReference type="Gene3D" id="1.10.357.10">
    <property type="entry name" value="Tetracycline Repressor, domain 2"/>
    <property type="match status" value="1"/>
</dbReference>
<dbReference type="PANTHER" id="PTHR30055:SF234">
    <property type="entry name" value="HTH-TYPE TRANSCRIPTIONAL REGULATOR BETI"/>
    <property type="match status" value="1"/>
</dbReference>
<dbReference type="SUPFAM" id="SSF48498">
    <property type="entry name" value="Tetracyclin repressor-like, C-terminal domain"/>
    <property type="match status" value="1"/>
</dbReference>
<reference evidence="8" key="1">
    <citation type="journal article" date="2017" name="Genome Announc.">
        <title>Complete Genome Sequence of Mycobacterium stephanolepidis.</title>
        <authorList>
            <person name="Fukano H."/>
            <person name="Yoshida M."/>
            <person name="Katayama Y."/>
            <person name="Omatsu T."/>
            <person name="Mizutani T."/>
            <person name="Kurata O."/>
            <person name="Wada S."/>
            <person name="Hoshino Y."/>
        </authorList>
    </citation>
    <scope>NUCLEOTIDE SEQUENCE [LARGE SCALE GENOMIC DNA]</scope>
    <source>
        <strain evidence="8">NJB0901</strain>
    </source>
</reference>
<dbReference type="Pfam" id="PF00440">
    <property type="entry name" value="TetR_N"/>
    <property type="match status" value="1"/>
</dbReference>
<dbReference type="Pfam" id="PF13977">
    <property type="entry name" value="TetR_C_6"/>
    <property type="match status" value="1"/>
</dbReference>
<dbReference type="AlphaFoldDB" id="A0A1Z4EZY6"/>
<feature type="domain" description="HTH tetR-type" evidence="6">
    <location>
        <begin position="15"/>
        <end position="75"/>
    </location>
</feature>
<evidence type="ECO:0000256" key="2">
    <source>
        <dbReference type="ARBA" id="ARBA00023015"/>
    </source>
</evidence>
<name>A0A1Z4EZY6_9MYCO</name>
<dbReference type="GO" id="GO:0000976">
    <property type="term" value="F:transcription cis-regulatory region binding"/>
    <property type="evidence" value="ECO:0007669"/>
    <property type="project" value="TreeGrafter"/>
</dbReference>
<dbReference type="SUPFAM" id="SSF46689">
    <property type="entry name" value="Homeodomain-like"/>
    <property type="match status" value="1"/>
</dbReference>
<dbReference type="Proteomes" id="UP000217954">
    <property type="component" value="Chromosome"/>
</dbReference>
<sequence length="197" mass="21351">MPAVGPDAKRYPKGEAKRREILSAALTVLERDGEAGASMRGIAKEANISLAGLMHYFPTRDVILTEIQRGADATFEERYQNSMSEVDPGEVLAQAMLDKASKPGSGTVYLSLAAAAAVDPGHPAGAYLRDRYERMRAHIAEYVRGRQAGGTVPAHVDADFVATALIAAADGIQIQWMSDPSIDMGRHMRRVWEQLLS</sequence>
<dbReference type="PANTHER" id="PTHR30055">
    <property type="entry name" value="HTH-TYPE TRANSCRIPTIONAL REGULATOR RUTR"/>
    <property type="match status" value="1"/>
</dbReference>
<dbReference type="InterPro" id="IPR009057">
    <property type="entry name" value="Homeodomain-like_sf"/>
</dbReference>
<keyword evidence="8" id="KW-1185">Reference proteome</keyword>
<reference evidence="7 8" key="2">
    <citation type="journal article" date="2017" name="Int. J. Syst. Evol. Microbiol.">
        <title>Mycobacterium stephanolepidis sp. nov., a rapidly growing species related to Mycobacterium chelonae, isolated from marine teleost fish, Stephanolepis cirrhifer.</title>
        <authorList>
            <person name="Fukano H."/>
            <person name="Wada S."/>
            <person name="Kurata O."/>
            <person name="Katayama K."/>
            <person name="Fujiwara N."/>
            <person name="Hoshino Y."/>
        </authorList>
    </citation>
    <scope>NUCLEOTIDE SEQUENCE [LARGE SCALE GENOMIC DNA]</scope>
    <source>
        <strain evidence="7 8">NJB0901</strain>
    </source>
</reference>
<dbReference type="EMBL" id="AP018165">
    <property type="protein sequence ID" value="BAX98472.1"/>
    <property type="molecule type" value="Genomic_DNA"/>
</dbReference>
<dbReference type="GO" id="GO:0003700">
    <property type="term" value="F:DNA-binding transcription factor activity"/>
    <property type="evidence" value="ECO:0007669"/>
    <property type="project" value="TreeGrafter"/>
</dbReference>
<dbReference type="OrthoDB" id="7505659at2"/>
<keyword evidence="1" id="KW-0678">Repressor</keyword>
<protein>
    <submittedName>
        <fullName evidence="7">Putative transcriptional regulator, TetR family protein</fullName>
    </submittedName>
</protein>
<dbReference type="RefSeq" id="WP_096502546.1">
    <property type="nucleotide sequence ID" value="NZ_AP018165.1"/>
</dbReference>
<dbReference type="InterPro" id="IPR039538">
    <property type="entry name" value="BetI_C"/>
</dbReference>
<dbReference type="InterPro" id="IPR001647">
    <property type="entry name" value="HTH_TetR"/>
</dbReference>